<dbReference type="RefSeq" id="WP_369344923.1">
    <property type="nucleotide sequence ID" value="NZ_CP129674.1"/>
</dbReference>
<evidence type="ECO:0000313" key="1">
    <source>
        <dbReference type="EMBL" id="XDS45387.1"/>
    </source>
</evidence>
<reference evidence="1" key="1">
    <citation type="submission" date="2023-07" db="EMBL/GenBank/DDBJ databases">
        <title>Bifidobacterium aquikefiriaerophilum sp. nov. and Bifidobacterium eccum sp. nov., isolated from water kefir.</title>
        <authorList>
            <person name="Breselge S."/>
            <person name="Bellassi P."/>
            <person name="Barcenilla C."/>
            <person name="Alvarez-Ordonez A."/>
            <person name="Morelli L."/>
            <person name="Cotter P.D."/>
        </authorList>
    </citation>
    <scope>NUCLEOTIDE SEQUENCE</scope>
    <source>
        <strain evidence="1">WK041_4_12</strain>
    </source>
</reference>
<dbReference type="EMBL" id="CP129674">
    <property type="protein sequence ID" value="XDS45387.1"/>
    <property type="molecule type" value="Genomic_DNA"/>
</dbReference>
<accession>A0AB39U8W0</accession>
<protein>
    <submittedName>
        <fullName evidence="1">Uncharacterized protein</fullName>
    </submittedName>
</protein>
<gene>
    <name evidence="1" type="ORF">QN215_04605</name>
</gene>
<dbReference type="AlphaFoldDB" id="A0AB39U8W0"/>
<dbReference type="KEGG" id="baqk:QN215_04605"/>
<sequence>MKVSDRYRAIPDKEMVDATHTPICVHQEFVLLEERYGKIGMQNELRASILRVLRPARTSAASAPNPLPEAHYVGTATIRASQQCQEISKTSYRFELALVHGEQRKVSMFLAWQSYNS</sequence>
<proteinExistence type="predicted"/>
<organism evidence="1">
    <name type="scientific">Bifidobacterium aquikefiricola</name>
    <dbReference type="NCBI Taxonomy" id="3059038"/>
    <lineage>
        <taxon>Bacteria</taxon>
        <taxon>Bacillati</taxon>
        <taxon>Actinomycetota</taxon>
        <taxon>Actinomycetes</taxon>
        <taxon>Bifidobacteriales</taxon>
        <taxon>Bifidobacteriaceae</taxon>
        <taxon>Bifidobacterium</taxon>
    </lineage>
</organism>
<name>A0AB39U8W0_9BIFI</name>